<accession>A0A3N4IZ18</accession>
<sequence length="268" mass="30802">MSDIRRRTLSFGRVVVISDDDEDDARDELPRGRTVKRALTKSTKGALASESVQLGTSVRFSATQGKEDDDNELAPTDEPGQQTKGRLRNESRQSWRYRMKATKAKLQPKKCPPPDVLCATINTEVTRLTRLLEEADKRDRSTLVTELWCRQRGFASAAVTTFIGKYWLDMELIYPKQRLEFATACVACLQPYKGNRPMYDTCDAMWRMIRALKLDLEMSKACGVDSVFPYWQDEKIYFKRVREVALDVEERLEEMRGLAYSDSDEESV</sequence>
<dbReference type="Proteomes" id="UP000276215">
    <property type="component" value="Unassembled WGS sequence"/>
</dbReference>
<organism evidence="2 3">
    <name type="scientific">Choiromyces venosus 120613-1</name>
    <dbReference type="NCBI Taxonomy" id="1336337"/>
    <lineage>
        <taxon>Eukaryota</taxon>
        <taxon>Fungi</taxon>
        <taxon>Dikarya</taxon>
        <taxon>Ascomycota</taxon>
        <taxon>Pezizomycotina</taxon>
        <taxon>Pezizomycetes</taxon>
        <taxon>Pezizales</taxon>
        <taxon>Tuberaceae</taxon>
        <taxon>Choiromyces</taxon>
    </lineage>
</organism>
<gene>
    <name evidence="2" type="ORF">L873DRAFT_1796092</name>
</gene>
<reference evidence="2 3" key="1">
    <citation type="journal article" date="2018" name="Nat. Ecol. Evol.">
        <title>Pezizomycetes genomes reveal the molecular basis of ectomycorrhizal truffle lifestyle.</title>
        <authorList>
            <person name="Murat C."/>
            <person name="Payen T."/>
            <person name="Noel B."/>
            <person name="Kuo A."/>
            <person name="Morin E."/>
            <person name="Chen J."/>
            <person name="Kohler A."/>
            <person name="Krizsan K."/>
            <person name="Balestrini R."/>
            <person name="Da Silva C."/>
            <person name="Montanini B."/>
            <person name="Hainaut M."/>
            <person name="Levati E."/>
            <person name="Barry K.W."/>
            <person name="Belfiori B."/>
            <person name="Cichocki N."/>
            <person name="Clum A."/>
            <person name="Dockter R.B."/>
            <person name="Fauchery L."/>
            <person name="Guy J."/>
            <person name="Iotti M."/>
            <person name="Le Tacon F."/>
            <person name="Lindquist E.A."/>
            <person name="Lipzen A."/>
            <person name="Malagnac F."/>
            <person name="Mello A."/>
            <person name="Molinier V."/>
            <person name="Miyauchi S."/>
            <person name="Poulain J."/>
            <person name="Riccioni C."/>
            <person name="Rubini A."/>
            <person name="Sitrit Y."/>
            <person name="Splivallo R."/>
            <person name="Traeger S."/>
            <person name="Wang M."/>
            <person name="Zifcakova L."/>
            <person name="Wipf D."/>
            <person name="Zambonelli A."/>
            <person name="Paolocci F."/>
            <person name="Nowrousian M."/>
            <person name="Ottonello S."/>
            <person name="Baldrian P."/>
            <person name="Spatafora J.W."/>
            <person name="Henrissat B."/>
            <person name="Nagy L.G."/>
            <person name="Aury J.M."/>
            <person name="Wincker P."/>
            <person name="Grigoriev I.V."/>
            <person name="Bonfante P."/>
            <person name="Martin F.M."/>
        </authorList>
    </citation>
    <scope>NUCLEOTIDE SEQUENCE [LARGE SCALE GENOMIC DNA]</scope>
    <source>
        <strain evidence="2 3">120613-1</strain>
    </source>
</reference>
<dbReference type="EMBL" id="ML120579">
    <property type="protein sequence ID" value="RPA89450.1"/>
    <property type="molecule type" value="Genomic_DNA"/>
</dbReference>
<evidence type="ECO:0000313" key="2">
    <source>
        <dbReference type="EMBL" id="RPA89450.1"/>
    </source>
</evidence>
<feature type="compositionally biased region" description="Polar residues" evidence="1">
    <location>
        <begin position="50"/>
        <end position="64"/>
    </location>
</feature>
<evidence type="ECO:0000313" key="3">
    <source>
        <dbReference type="Proteomes" id="UP000276215"/>
    </source>
</evidence>
<dbReference type="AlphaFoldDB" id="A0A3N4IZ18"/>
<protein>
    <submittedName>
        <fullName evidence="2">Uncharacterized protein</fullName>
    </submittedName>
</protein>
<dbReference type="STRING" id="1336337.A0A3N4IZ18"/>
<evidence type="ECO:0000256" key="1">
    <source>
        <dbReference type="SAM" id="MobiDB-lite"/>
    </source>
</evidence>
<keyword evidence="3" id="KW-1185">Reference proteome</keyword>
<dbReference type="OrthoDB" id="5394189at2759"/>
<name>A0A3N4IZ18_9PEZI</name>
<feature type="region of interest" description="Disordered" evidence="1">
    <location>
        <begin position="39"/>
        <end position="92"/>
    </location>
</feature>
<proteinExistence type="predicted"/>